<reference evidence="2" key="1">
    <citation type="submission" date="2020-03" db="EMBL/GenBank/DDBJ databases">
        <title>Intra-Species Differences in Population Size shape Life History and Genome Evolution.</title>
        <authorList>
            <person name="Willemsen D."/>
            <person name="Cui R."/>
            <person name="Valenzano D.R."/>
        </authorList>
    </citation>
    <scope>NUCLEOTIDE SEQUENCE</scope>
    <source>
        <strain evidence="2">GRZ</strain>
        <tissue evidence="2">Whole</tissue>
    </source>
</reference>
<dbReference type="AlphaFoldDB" id="A0A9D3BTA6"/>
<gene>
    <name evidence="2" type="ORF">G4P62_003075</name>
</gene>
<feature type="region of interest" description="Disordered" evidence="1">
    <location>
        <begin position="197"/>
        <end position="220"/>
    </location>
</feature>
<evidence type="ECO:0000313" key="2">
    <source>
        <dbReference type="EMBL" id="KAF7220391.1"/>
    </source>
</evidence>
<name>A0A9D3BTA6_NOTFU</name>
<dbReference type="Proteomes" id="UP000822369">
    <property type="component" value="Chromosome 6"/>
</dbReference>
<dbReference type="KEGG" id="nfu:107375985"/>
<dbReference type="EMBL" id="JAAVVJ010000006">
    <property type="protein sequence ID" value="KAF7220391.1"/>
    <property type="molecule type" value="Genomic_DNA"/>
</dbReference>
<protein>
    <submittedName>
        <fullName evidence="2">Transcript variant X1</fullName>
    </submittedName>
</protein>
<evidence type="ECO:0000256" key="1">
    <source>
        <dbReference type="SAM" id="MobiDB-lite"/>
    </source>
</evidence>
<accession>A0A9D3BTA6</accession>
<proteinExistence type="predicted"/>
<comment type="caution">
    <text evidence="2">The sequence shown here is derived from an EMBL/GenBank/DDBJ whole genome shotgun (WGS) entry which is preliminary data.</text>
</comment>
<organism evidence="2 3">
    <name type="scientific">Nothobranchius furzeri</name>
    <name type="common">Turquoise killifish</name>
    <dbReference type="NCBI Taxonomy" id="105023"/>
    <lineage>
        <taxon>Eukaryota</taxon>
        <taxon>Metazoa</taxon>
        <taxon>Chordata</taxon>
        <taxon>Craniata</taxon>
        <taxon>Vertebrata</taxon>
        <taxon>Euteleostomi</taxon>
        <taxon>Actinopterygii</taxon>
        <taxon>Neopterygii</taxon>
        <taxon>Teleostei</taxon>
        <taxon>Neoteleostei</taxon>
        <taxon>Acanthomorphata</taxon>
        <taxon>Ovalentaria</taxon>
        <taxon>Atherinomorphae</taxon>
        <taxon>Cyprinodontiformes</taxon>
        <taxon>Nothobranchiidae</taxon>
        <taxon>Nothobranchius</taxon>
    </lineage>
</organism>
<sequence>MGSWKNHVRARLEQRDFKEKHPFIGVFSSYFFLVSQLEERLEIREQIWEDMHDKSVDGGEGVTGKDTQLIQLQLKESEHLVHKLSQTVSDLTSVLYLKEAELQYWQSCVSQHRQEALTLAKRNSNLNKTLVDLEFTVDLQFKELAALRLEKNKMKEALDQAHVDQEQTLHRWIEEKKKEADRLNKYNDKQERWQHVAKQLRKQLQGQRGKKSGANGTSSSAIQSKSFITMQCSNKRNHQCSYVSGLKLTRSIQEDFSRDYVLY</sequence>
<evidence type="ECO:0000313" key="3">
    <source>
        <dbReference type="Proteomes" id="UP000822369"/>
    </source>
</evidence>